<feature type="non-terminal residue" evidence="1">
    <location>
        <position position="62"/>
    </location>
</feature>
<dbReference type="Proteomes" id="UP000824128">
    <property type="component" value="Unassembled WGS sequence"/>
</dbReference>
<accession>A0A9D1STR9</accession>
<dbReference type="Gene3D" id="3.40.630.30">
    <property type="match status" value="1"/>
</dbReference>
<evidence type="ECO:0000313" key="2">
    <source>
        <dbReference type="Proteomes" id="UP000824128"/>
    </source>
</evidence>
<reference evidence="1" key="1">
    <citation type="submission" date="2020-10" db="EMBL/GenBank/DDBJ databases">
        <authorList>
            <person name="Gilroy R."/>
        </authorList>
    </citation>
    <scope>NUCLEOTIDE SEQUENCE</scope>
    <source>
        <strain evidence="1">ChiGjej2B2-16831</strain>
    </source>
</reference>
<reference evidence="1" key="2">
    <citation type="journal article" date="2021" name="PeerJ">
        <title>Extensive microbial diversity within the chicken gut microbiome revealed by metagenomics and culture.</title>
        <authorList>
            <person name="Gilroy R."/>
            <person name="Ravi A."/>
            <person name="Getino M."/>
            <person name="Pursley I."/>
            <person name="Horton D.L."/>
            <person name="Alikhan N.F."/>
            <person name="Baker D."/>
            <person name="Gharbi K."/>
            <person name="Hall N."/>
            <person name="Watson M."/>
            <person name="Adriaenssens E.M."/>
            <person name="Foster-Nyarko E."/>
            <person name="Jarju S."/>
            <person name="Secka A."/>
            <person name="Antonio M."/>
            <person name="Oren A."/>
            <person name="Chaudhuri R.R."/>
            <person name="La Ragione R."/>
            <person name="Hildebrand F."/>
            <person name="Pallen M.J."/>
        </authorList>
    </citation>
    <scope>NUCLEOTIDE SEQUENCE</scope>
    <source>
        <strain evidence="1">ChiGjej2B2-16831</strain>
    </source>
</reference>
<sequence length="62" mass="6935">MLLRAYEPADCPALLRLFYDTVHAVCAADYTAEQLDAWATGREDAAAWDRSLRAHRTLVAVL</sequence>
<dbReference type="AlphaFoldDB" id="A0A9D1STR9"/>
<comment type="caution">
    <text evidence="1">The sequence shown here is derived from an EMBL/GenBank/DDBJ whole genome shotgun (WGS) entry which is preliminary data.</text>
</comment>
<organism evidence="1 2">
    <name type="scientific">Candidatus Aphodomorpha intestinavium</name>
    <dbReference type="NCBI Taxonomy" id="2840672"/>
    <lineage>
        <taxon>Bacteria</taxon>
        <taxon>Bacillati</taxon>
        <taxon>Bacillota</taxon>
        <taxon>Clostridia</taxon>
        <taxon>Eubacteriales</taxon>
        <taxon>Candidatus Aphodomorpha</taxon>
    </lineage>
</organism>
<dbReference type="EMBL" id="DVNZ01000220">
    <property type="protein sequence ID" value="HIU94869.1"/>
    <property type="molecule type" value="Genomic_DNA"/>
</dbReference>
<gene>
    <name evidence="1" type="ORF">IAD24_06875</name>
</gene>
<evidence type="ECO:0000313" key="1">
    <source>
        <dbReference type="EMBL" id="HIU94869.1"/>
    </source>
</evidence>
<name>A0A9D1STR9_9FIRM</name>
<dbReference type="SUPFAM" id="SSF55729">
    <property type="entry name" value="Acyl-CoA N-acyltransferases (Nat)"/>
    <property type="match status" value="1"/>
</dbReference>
<proteinExistence type="predicted"/>
<dbReference type="InterPro" id="IPR016181">
    <property type="entry name" value="Acyl_CoA_acyltransferase"/>
</dbReference>
<protein>
    <submittedName>
        <fullName evidence="1">GNAT family N-acetyltransferase</fullName>
    </submittedName>
</protein>